<gene>
    <name evidence="2" type="ORF">E2C01_003740</name>
</gene>
<evidence type="ECO:0000313" key="2">
    <source>
        <dbReference type="EMBL" id="MPC11088.1"/>
    </source>
</evidence>
<reference evidence="2 3" key="1">
    <citation type="submission" date="2019-05" db="EMBL/GenBank/DDBJ databases">
        <title>Another draft genome of Portunus trituberculatus and its Hox gene families provides insights of decapod evolution.</title>
        <authorList>
            <person name="Jeong J.-H."/>
            <person name="Song I."/>
            <person name="Kim S."/>
            <person name="Choi T."/>
            <person name="Kim D."/>
            <person name="Ryu S."/>
            <person name="Kim W."/>
        </authorList>
    </citation>
    <scope>NUCLEOTIDE SEQUENCE [LARGE SCALE GENOMIC DNA]</scope>
    <source>
        <tissue evidence="2">Muscle</tissue>
    </source>
</reference>
<sequence length="125" mass="13926">MVGVPGVTVLVDVVWLVAVGCRGYRQDLMMVVGKTIVVLVAAMLDDWVVLQRGLPGGERNMVVSMWLSRNNVKNAQAFMTLRASQKNTKKKPLFPWPSTTSNTHRHSKTHSIATTKAHSTRLMRI</sequence>
<dbReference type="AlphaFoldDB" id="A0A5B7CPJ9"/>
<accession>A0A5B7CPJ9</accession>
<protein>
    <submittedName>
        <fullName evidence="2">Uncharacterized protein</fullName>
    </submittedName>
</protein>
<evidence type="ECO:0000256" key="1">
    <source>
        <dbReference type="SAM" id="MobiDB-lite"/>
    </source>
</evidence>
<feature type="region of interest" description="Disordered" evidence="1">
    <location>
        <begin position="90"/>
        <end position="125"/>
    </location>
</feature>
<evidence type="ECO:0000313" key="3">
    <source>
        <dbReference type="Proteomes" id="UP000324222"/>
    </source>
</evidence>
<name>A0A5B7CPJ9_PORTR</name>
<proteinExistence type="predicted"/>
<dbReference type="Proteomes" id="UP000324222">
    <property type="component" value="Unassembled WGS sequence"/>
</dbReference>
<comment type="caution">
    <text evidence="2">The sequence shown here is derived from an EMBL/GenBank/DDBJ whole genome shotgun (WGS) entry which is preliminary data.</text>
</comment>
<organism evidence="2 3">
    <name type="scientific">Portunus trituberculatus</name>
    <name type="common">Swimming crab</name>
    <name type="synonym">Neptunus trituberculatus</name>
    <dbReference type="NCBI Taxonomy" id="210409"/>
    <lineage>
        <taxon>Eukaryota</taxon>
        <taxon>Metazoa</taxon>
        <taxon>Ecdysozoa</taxon>
        <taxon>Arthropoda</taxon>
        <taxon>Crustacea</taxon>
        <taxon>Multicrustacea</taxon>
        <taxon>Malacostraca</taxon>
        <taxon>Eumalacostraca</taxon>
        <taxon>Eucarida</taxon>
        <taxon>Decapoda</taxon>
        <taxon>Pleocyemata</taxon>
        <taxon>Brachyura</taxon>
        <taxon>Eubrachyura</taxon>
        <taxon>Portunoidea</taxon>
        <taxon>Portunidae</taxon>
        <taxon>Portuninae</taxon>
        <taxon>Portunus</taxon>
    </lineage>
</organism>
<dbReference type="EMBL" id="VSRR010000143">
    <property type="protein sequence ID" value="MPC11088.1"/>
    <property type="molecule type" value="Genomic_DNA"/>
</dbReference>
<keyword evidence="3" id="KW-1185">Reference proteome</keyword>